<proteinExistence type="predicted"/>
<keyword evidence="2" id="KW-1185">Reference proteome</keyword>
<dbReference type="RefSeq" id="WP_176757543.1">
    <property type="nucleotide sequence ID" value="NZ_FNEV01000015.1"/>
</dbReference>
<dbReference type="STRING" id="86666.SAMN04490247_3143"/>
<evidence type="ECO:0000313" key="2">
    <source>
        <dbReference type="Proteomes" id="UP000199225"/>
    </source>
</evidence>
<name>A0A1G8WE36_9BACI</name>
<dbReference type="EMBL" id="FNEV01000015">
    <property type="protein sequence ID" value="SDJ76463.1"/>
    <property type="molecule type" value="Genomic_DNA"/>
</dbReference>
<evidence type="ECO:0000313" key="1">
    <source>
        <dbReference type="EMBL" id="SDJ76463.1"/>
    </source>
</evidence>
<dbReference type="Proteomes" id="UP000199225">
    <property type="component" value="Unassembled WGS sequence"/>
</dbReference>
<reference evidence="2" key="1">
    <citation type="submission" date="2016-10" db="EMBL/GenBank/DDBJ databases">
        <authorList>
            <person name="Varghese N."/>
            <person name="Submissions S."/>
        </authorList>
    </citation>
    <scope>NUCLEOTIDE SEQUENCE [LARGE SCALE GENOMIC DNA]</scope>
    <source>
        <strain evidence="2">DSM 4771</strain>
    </source>
</reference>
<organism evidence="1 2">
    <name type="scientific">Salimicrobium halophilum</name>
    <dbReference type="NCBI Taxonomy" id="86666"/>
    <lineage>
        <taxon>Bacteria</taxon>
        <taxon>Bacillati</taxon>
        <taxon>Bacillota</taxon>
        <taxon>Bacilli</taxon>
        <taxon>Bacillales</taxon>
        <taxon>Bacillaceae</taxon>
        <taxon>Salimicrobium</taxon>
    </lineage>
</organism>
<protein>
    <submittedName>
        <fullName evidence="1">Uncharacterized protein</fullName>
    </submittedName>
</protein>
<gene>
    <name evidence="1" type="ORF">SAMN04490247_3143</name>
</gene>
<accession>A0A1G8WE36</accession>
<sequence>MNEEPIEVKDEELTAYIQERLIEEGIVVKGEDILKVVDYYYEFLNTLGLIEDYE</sequence>
<dbReference type="AlphaFoldDB" id="A0A1G8WE36"/>